<dbReference type="PANTHER" id="PTHR37314:SF4">
    <property type="entry name" value="UPF0700 TRANSMEMBRANE PROTEIN YOAK"/>
    <property type="match status" value="1"/>
</dbReference>
<feature type="transmembrane region" description="Helical" evidence="1">
    <location>
        <begin position="69"/>
        <end position="90"/>
    </location>
</feature>
<dbReference type="InterPro" id="IPR010699">
    <property type="entry name" value="DUF1275"/>
</dbReference>
<accession>A0A9X3MUA0</accession>
<feature type="transmembrane region" description="Helical" evidence="1">
    <location>
        <begin position="45"/>
        <end position="63"/>
    </location>
</feature>
<keyword evidence="1" id="KW-1133">Transmembrane helix</keyword>
<dbReference type="EMBL" id="JAPDOD010000012">
    <property type="protein sequence ID" value="MDA0161527.1"/>
    <property type="molecule type" value="Genomic_DNA"/>
</dbReference>
<keyword evidence="3" id="KW-1185">Reference proteome</keyword>
<dbReference type="Pfam" id="PF06912">
    <property type="entry name" value="DUF1275"/>
    <property type="match status" value="1"/>
</dbReference>
<dbReference type="Proteomes" id="UP001149140">
    <property type="component" value="Unassembled WGS sequence"/>
</dbReference>
<feature type="transmembrane region" description="Helical" evidence="1">
    <location>
        <begin position="131"/>
        <end position="148"/>
    </location>
</feature>
<evidence type="ECO:0000313" key="2">
    <source>
        <dbReference type="EMBL" id="MDA0161527.1"/>
    </source>
</evidence>
<proteinExistence type="predicted"/>
<keyword evidence="1" id="KW-0472">Membrane</keyword>
<dbReference type="AlphaFoldDB" id="A0A9X3MUA0"/>
<organism evidence="2 3">
    <name type="scientific">Solirubrobacter ginsenosidimutans</name>
    <dbReference type="NCBI Taxonomy" id="490573"/>
    <lineage>
        <taxon>Bacteria</taxon>
        <taxon>Bacillati</taxon>
        <taxon>Actinomycetota</taxon>
        <taxon>Thermoleophilia</taxon>
        <taxon>Solirubrobacterales</taxon>
        <taxon>Solirubrobacteraceae</taxon>
        <taxon>Solirubrobacter</taxon>
    </lineage>
</organism>
<evidence type="ECO:0000256" key="1">
    <source>
        <dbReference type="SAM" id="Phobius"/>
    </source>
</evidence>
<feature type="transmembrane region" description="Helical" evidence="1">
    <location>
        <begin position="97"/>
        <end position="119"/>
    </location>
</feature>
<feature type="transmembrane region" description="Helical" evidence="1">
    <location>
        <begin position="204"/>
        <end position="221"/>
    </location>
</feature>
<keyword evidence="1" id="KW-0812">Transmembrane</keyword>
<feature type="transmembrane region" description="Helical" evidence="1">
    <location>
        <begin position="20"/>
        <end position="38"/>
    </location>
</feature>
<dbReference type="PANTHER" id="PTHR37314">
    <property type="entry name" value="SLR0142 PROTEIN"/>
    <property type="match status" value="1"/>
</dbReference>
<name>A0A9X3MUA0_9ACTN</name>
<sequence length="236" mass="23424">MHDPLVHEDDGEGQLALRSLPALLVALTVVTGLVDAVSYIALGRVFVANMTGNVVLLGFAVAGESGLSIAASLTAIAAFGAGAAAGGALGRRIADRGALLAAGATGSAVLLALACAGAFLAGDPVDGDWRYVLIVTMALALGGQNAVARKLAVPDLTTTVLTLTLTGLAADGVRAFKPRRLVAVAAMFAGALVGALLTLGPGPAWALLLALAVTAGVAASADRMRARRGAQDDPRL</sequence>
<feature type="transmembrane region" description="Helical" evidence="1">
    <location>
        <begin position="181"/>
        <end position="198"/>
    </location>
</feature>
<dbReference type="RefSeq" id="WP_270040759.1">
    <property type="nucleotide sequence ID" value="NZ_JAPDOD010000012.1"/>
</dbReference>
<comment type="caution">
    <text evidence="2">The sequence shown here is derived from an EMBL/GenBank/DDBJ whole genome shotgun (WGS) entry which is preliminary data.</text>
</comment>
<evidence type="ECO:0000313" key="3">
    <source>
        <dbReference type="Proteomes" id="UP001149140"/>
    </source>
</evidence>
<protein>
    <submittedName>
        <fullName evidence="2">DUF1275 domain-containing protein</fullName>
    </submittedName>
</protein>
<reference evidence="2" key="1">
    <citation type="submission" date="2022-10" db="EMBL/GenBank/DDBJ databases">
        <title>The WGS of Solirubrobacter ginsenosidimutans DSM 21036.</title>
        <authorList>
            <person name="Jiang Z."/>
        </authorList>
    </citation>
    <scope>NUCLEOTIDE SEQUENCE</scope>
    <source>
        <strain evidence="2">DSM 21036</strain>
    </source>
</reference>
<gene>
    <name evidence="2" type="ORF">OM076_14720</name>
</gene>